<name>A0A6N9NLP2_9FLAO</name>
<evidence type="ECO:0000313" key="3">
    <source>
        <dbReference type="Proteomes" id="UP000470771"/>
    </source>
</evidence>
<evidence type="ECO:0000313" key="2">
    <source>
        <dbReference type="EMBL" id="NBG66873.1"/>
    </source>
</evidence>
<dbReference type="Proteomes" id="UP000470771">
    <property type="component" value="Unassembled WGS sequence"/>
</dbReference>
<dbReference type="Pfam" id="PF13333">
    <property type="entry name" value="rve_2"/>
    <property type="match status" value="1"/>
</dbReference>
<dbReference type="InterPro" id="IPR048020">
    <property type="entry name" value="Transpos_IS3"/>
</dbReference>
<accession>A0A6N9NLP2</accession>
<dbReference type="InterPro" id="IPR050900">
    <property type="entry name" value="Transposase_IS3/IS150/IS904"/>
</dbReference>
<dbReference type="RefSeq" id="WP_160633831.1">
    <property type="nucleotide sequence ID" value="NZ_WWNE01000012.1"/>
</dbReference>
<gene>
    <name evidence="2" type="ORF">GQN54_12165</name>
</gene>
<dbReference type="InterPro" id="IPR012337">
    <property type="entry name" value="RNaseH-like_sf"/>
</dbReference>
<dbReference type="Pfam" id="PF00665">
    <property type="entry name" value="rve"/>
    <property type="match status" value="1"/>
</dbReference>
<dbReference type="InterPro" id="IPR001584">
    <property type="entry name" value="Integrase_cat-core"/>
</dbReference>
<dbReference type="GO" id="GO:0015074">
    <property type="term" value="P:DNA integration"/>
    <property type="evidence" value="ECO:0007669"/>
    <property type="project" value="InterPro"/>
</dbReference>
<dbReference type="NCBIfam" id="NF033516">
    <property type="entry name" value="transpos_IS3"/>
    <property type="match status" value="1"/>
</dbReference>
<keyword evidence="3" id="KW-1185">Reference proteome</keyword>
<dbReference type="EMBL" id="WWNE01000012">
    <property type="protein sequence ID" value="NBG66873.1"/>
    <property type="molecule type" value="Genomic_DNA"/>
</dbReference>
<proteinExistence type="predicted"/>
<evidence type="ECO:0000259" key="1">
    <source>
        <dbReference type="PROSITE" id="PS50994"/>
    </source>
</evidence>
<dbReference type="SUPFAM" id="SSF53098">
    <property type="entry name" value="Ribonuclease H-like"/>
    <property type="match status" value="1"/>
</dbReference>
<dbReference type="GO" id="GO:0003676">
    <property type="term" value="F:nucleic acid binding"/>
    <property type="evidence" value="ECO:0007669"/>
    <property type="project" value="InterPro"/>
</dbReference>
<dbReference type="Gene3D" id="3.30.420.10">
    <property type="entry name" value="Ribonuclease H-like superfamily/Ribonuclease H"/>
    <property type="match status" value="1"/>
</dbReference>
<feature type="domain" description="Integrase catalytic" evidence="1">
    <location>
        <begin position="123"/>
        <end position="285"/>
    </location>
</feature>
<protein>
    <submittedName>
        <fullName evidence="2">IS3 family transposase</fullName>
    </submittedName>
</protein>
<dbReference type="PANTHER" id="PTHR46889">
    <property type="entry name" value="TRANSPOSASE INSF FOR INSERTION SEQUENCE IS3B-RELATED"/>
    <property type="match status" value="1"/>
</dbReference>
<sequence>MKAIQHNKTTGLASTKATCELFGIHRDAHYKYLNRFNKKQAQHSLIIEFVKQERSVQPRIGTRKLIKTIKDPLSKKGIKFGRDALFNLLRERKMLIRRKKPNHKTTDSFHRFYKYNNLIKDLEIIKPNQVWVSDITYIRTVKGFCYLALITDLYSRKIIGYDISDSLELKGCLRALQKAQRQSRIKSGTIHHSDRGIQYCSNLYVKALKQKNMLISMTEENHCYENAVAERVNGILKGEFYLDECFTNLEHAKRAVKNAIKIYNNKRMHLSLNFNTPDMVHNLNLN</sequence>
<dbReference type="InterPro" id="IPR036397">
    <property type="entry name" value="RNaseH_sf"/>
</dbReference>
<organism evidence="2 3">
    <name type="scientific">Acidiluteibacter ferrifornacis</name>
    <dbReference type="NCBI Taxonomy" id="2692424"/>
    <lineage>
        <taxon>Bacteria</taxon>
        <taxon>Pseudomonadati</taxon>
        <taxon>Bacteroidota</taxon>
        <taxon>Flavobacteriia</taxon>
        <taxon>Flavobacteriales</taxon>
        <taxon>Cryomorphaceae</taxon>
        <taxon>Acidiluteibacter</taxon>
    </lineage>
</organism>
<comment type="caution">
    <text evidence="2">The sequence shown here is derived from an EMBL/GenBank/DDBJ whole genome shotgun (WGS) entry which is preliminary data.</text>
</comment>
<dbReference type="AlphaFoldDB" id="A0A6N9NLP2"/>
<reference evidence="2 3" key="1">
    <citation type="submission" date="2019-12" db="EMBL/GenBank/DDBJ databases">
        <authorList>
            <person name="Zhao J."/>
        </authorList>
    </citation>
    <scope>NUCLEOTIDE SEQUENCE [LARGE SCALE GENOMIC DNA]</scope>
    <source>
        <strain evidence="2 3">S-15</strain>
    </source>
</reference>
<dbReference type="PROSITE" id="PS50994">
    <property type="entry name" value="INTEGRASE"/>
    <property type="match status" value="1"/>
</dbReference>
<dbReference type="PANTHER" id="PTHR46889:SF5">
    <property type="entry name" value="INTEGRASE PROTEIN"/>
    <property type="match status" value="1"/>
</dbReference>